<proteinExistence type="predicted"/>
<name>A0A182SFE3_9DIPT</name>
<evidence type="ECO:0000313" key="2">
    <source>
        <dbReference type="EnsemblMetazoa" id="AMAM005704-PA"/>
    </source>
</evidence>
<feature type="chain" id="PRO_5008135768" evidence="1">
    <location>
        <begin position="29"/>
        <end position="194"/>
    </location>
</feature>
<reference evidence="3" key="1">
    <citation type="submission" date="2013-09" db="EMBL/GenBank/DDBJ databases">
        <title>The Genome Sequence of Anopheles maculatus species B.</title>
        <authorList>
            <consortium name="The Broad Institute Genomics Platform"/>
            <person name="Neafsey D.E."/>
            <person name="Besansky N."/>
            <person name="Howell P."/>
            <person name="Walton C."/>
            <person name="Young S.K."/>
            <person name="Zeng Q."/>
            <person name="Gargeya S."/>
            <person name="Fitzgerald M."/>
            <person name="Haas B."/>
            <person name="Abouelleil A."/>
            <person name="Allen A.W."/>
            <person name="Alvarado L."/>
            <person name="Arachchi H.M."/>
            <person name="Berlin A.M."/>
            <person name="Chapman S.B."/>
            <person name="Gainer-Dewar J."/>
            <person name="Goldberg J."/>
            <person name="Griggs A."/>
            <person name="Gujja S."/>
            <person name="Hansen M."/>
            <person name="Howarth C."/>
            <person name="Imamovic A."/>
            <person name="Ireland A."/>
            <person name="Larimer J."/>
            <person name="McCowan C."/>
            <person name="Murphy C."/>
            <person name="Pearson M."/>
            <person name="Poon T.W."/>
            <person name="Priest M."/>
            <person name="Roberts A."/>
            <person name="Saif S."/>
            <person name="Shea T."/>
            <person name="Sisk P."/>
            <person name="Sykes S."/>
            <person name="Wortman J."/>
            <person name="Nusbaum C."/>
            <person name="Birren B."/>
        </authorList>
    </citation>
    <scope>NUCLEOTIDE SEQUENCE [LARGE SCALE GENOMIC DNA]</scope>
    <source>
        <strain evidence="3">maculatus3</strain>
    </source>
</reference>
<dbReference type="Proteomes" id="UP000075901">
    <property type="component" value="Unassembled WGS sequence"/>
</dbReference>
<keyword evidence="1" id="KW-0732">Signal</keyword>
<dbReference type="EnsemblMetazoa" id="AMAM005704-RA">
    <property type="protein sequence ID" value="AMAM005704-PA"/>
    <property type="gene ID" value="AMAM005704"/>
</dbReference>
<accession>A0A182SFE3</accession>
<reference evidence="2" key="2">
    <citation type="submission" date="2020-05" db="UniProtKB">
        <authorList>
            <consortium name="EnsemblMetazoa"/>
        </authorList>
    </citation>
    <scope>IDENTIFICATION</scope>
    <source>
        <strain evidence="2">maculatus3</strain>
    </source>
</reference>
<organism evidence="2 3">
    <name type="scientific">Anopheles maculatus</name>
    <dbReference type="NCBI Taxonomy" id="74869"/>
    <lineage>
        <taxon>Eukaryota</taxon>
        <taxon>Metazoa</taxon>
        <taxon>Ecdysozoa</taxon>
        <taxon>Arthropoda</taxon>
        <taxon>Hexapoda</taxon>
        <taxon>Insecta</taxon>
        <taxon>Pterygota</taxon>
        <taxon>Neoptera</taxon>
        <taxon>Endopterygota</taxon>
        <taxon>Diptera</taxon>
        <taxon>Nematocera</taxon>
        <taxon>Culicoidea</taxon>
        <taxon>Culicidae</taxon>
        <taxon>Anophelinae</taxon>
        <taxon>Anopheles</taxon>
        <taxon>Anopheles maculatus group</taxon>
    </lineage>
</organism>
<sequence length="194" mass="21973">MAPANPKRQLEYLLLIITLCSSIVLSHSEFLIESCVLSIARTPSPIGPLPTYINLDGVMFTSNETLHNATVELNETLRALTAASTSSLEVILFCLEFSTTDKLLKAYVSPDQLAWQLSANSRYSFLKDQNISILSIRYENNPQQLQLWINKRQLNSTARSGFAVTLDRWKELSVFVQPRENDPLHEQLYNTIVK</sequence>
<feature type="signal peptide" evidence="1">
    <location>
        <begin position="1"/>
        <end position="28"/>
    </location>
</feature>
<evidence type="ECO:0000313" key="3">
    <source>
        <dbReference type="Proteomes" id="UP000075901"/>
    </source>
</evidence>
<keyword evidence="3" id="KW-1185">Reference proteome</keyword>
<protein>
    <submittedName>
        <fullName evidence="2">Uncharacterized protein</fullName>
    </submittedName>
</protein>
<dbReference type="AlphaFoldDB" id="A0A182SFE3"/>
<dbReference type="VEuPathDB" id="VectorBase:AMAM005704"/>
<evidence type="ECO:0000256" key="1">
    <source>
        <dbReference type="SAM" id="SignalP"/>
    </source>
</evidence>